<evidence type="ECO:0000313" key="2">
    <source>
        <dbReference type="Proteomes" id="UP000249829"/>
    </source>
</evidence>
<protein>
    <submittedName>
        <fullName evidence="1">Uncharacterized protein</fullName>
    </submittedName>
</protein>
<dbReference type="AlphaFoldDB" id="A0A2V5H1J4"/>
<keyword evidence="2" id="KW-1185">Reference proteome</keyword>
<sequence>MYTRFILALQYFFSIHPATPLNPKIMASLINQAAWQPKARTRSLQVGPGPTPSPNEHEVVIKVAYAAVNPTDWKVSKTPLKEDRCFHRPAILKRV</sequence>
<gene>
    <name evidence="1" type="ORF">BO99DRAFT_14866</name>
</gene>
<dbReference type="Proteomes" id="UP000249829">
    <property type="component" value="Unassembled WGS sequence"/>
</dbReference>
<dbReference type="InterPro" id="IPR011032">
    <property type="entry name" value="GroES-like_sf"/>
</dbReference>
<dbReference type="Gene3D" id="3.90.180.10">
    <property type="entry name" value="Medium-chain alcohol dehydrogenases, catalytic domain"/>
    <property type="match status" value="1"/>
</dbReference>
<dbReference type="STRING" id="1450538.A0A2V5H1J4"/>
<proteinExistence type="predicted"/>
<accession>A0A2V5H1J4</accession>
<reference evidence="1 2" key="1">
    <citation type="submission" date="2018-02" db="EMBL/GenBank/DDBJ databases">
        <title>The genomes of Aspergillus section Nigri reveals drivers in fungal speciation.</title>
        <authorList>
            <consortium name="DOE Joint Genome Institute"/>
            <person name="Vesth T.C."/>
            <person name="Nybo J."/>
            <person name="Theobald S."/>
            <person name="Brandl J."/>
            <person name="Frisvad J.C."/>
            <person name="Nielsen K.F."/>
            <person name="Lyhne E.K."/>
            <person name="Kogle M.E."/>
            <person name="Kuo A."/>
            <person name="Riley R."/>
            <person name="Clum A."/>
            <person name="Nolan M."/>
            <person name="Lipzen A."/>
            <person name="Salamov A."/>
            <person name="Henrissat B."/>
            <person name="Wiebenga A."/>
            <person name="De vries R.P."/>
            <person name="Grigoriev I.V."/>
            <person name="Mortensen U.H."/>
            <person name="Andersen M.R."/>
            <person name="Baker S.E."/>
        </authorList>
    </citation>
    <scope>NUCLEOTIDE SEQUENCE [LARGE SCALE GENOMIC DNA]</scope>
    <source>
        <strain evidence="1 2">CBS 115571</strain>
    </source>
</reference>
<name>A0A2V5H1J4_ASPV1</name>
<dbReference type="SUPFAM" id="SSF50129">
    <property type="entry name" value="GroES-like"/>
    <property type="match status" value="1"/>
</dbReference>
<evidence type="ECO:0000313" key="1">
    <source>
        <dbReference type="EMBL" id="PYI14643.1"/>
    </source>
</evidence>
<organism evidence="1 2">
    <name type="scientific">Aspergillus violaceofuscus (strain CBS 115571)</name>
    <dbReference type="NCBI Taxonomy" id="1450538"/>
    <lineage>
        <taxon>Eukaryota</taxon>
        <taxon>Fungi</taxon>
        <taxon>Dikarya</taxon>
        <taxon>Ascomycota</taxon>
        <taxon>Pezizomycotina</taxon>
        <taxon>Eurotiomycetes</taxon>
        <taxon>Eurotiomycetidae</taxon>
        <taxon>Eurotiales</taxon>
        <taxon>Aspergillaceae</taxon>
        <taxon>Aspergillus</taxon>
    </lineage>
</organism>
<dbReference type="EMBL" id="KZ825206">
    <property type="protein sequence ID" value="PYI14643.1"/>
    <property type="molecule type" value="Genomic_DNA"/>
</dbReference>